<dbReference type="InterPro" id="IPR003609">
    <property type="entry name" value="Pan_app"/>
</dbReference>
<dbReference type="AlphaFoldDB" id="A0A7I8WBM2"/>
<dbReference type="InterPro" id="IPR001073">
    <property type="entry name" value="C1q_dom"/>
</dbReference>
<dbReference type="PANTHER" id="PTHR22923:SF62">
    <property type="entry name" value="CVP18"/>
    <property type="match status" value="1"/>
</dbReference>
<dbReference type="PROSITE" id="PS50871">
    <property type="entry name" value="C1Q"/>
    <property type="match status" value="1"/>
</dbReference>
<dbReference type="InterPro" id="IPR008983">
    <property type="entry name" value="Tumour_necrosis_fac-like_dom"/>
</dbReference>
<name>A0A7I8WBM2_9ANNE</name>
<accession>A0A7I8WBM2</accession>
<evidence type="ECO:0000256" key="1">
    <source>
        <dbReference type="ARBA" id="ARBA00004613"/>
    </source>
</evidence>
<dbReference type="PRINTS" id="PR00007">
    <property type="entry name" value="COMPLEMNTC1Q"/>
</dbReference>
<reference evidence="6 7" key="1">
    <citation type="submission" date="2020-08" db="EMBL/GenBank/DDBJ databases">
        <authorList>
            <person name="Hejnol A."/>
        </authorList>
    </citation>
    <scope>NUCLEOTIDE SEQUENCE [LARGE SCALE GENOMIC DNA]</scope>
</reference>
<feature type="signal peptide" evidence="4">
    <location>
        <begin position="1"/>
        <end position="25"/>
    </location>
</feature>
<feature type="domain" description="C1q" evidence="5">
    <location>
        <begin position="377"/>
        <end position="508"/>
    </location>
</feature>
<keyword evidence="3 4" id="KW-0732">Signal</keyword>
<dbReference type="SUPFAM" id="SSF49842">
    <property type="entry name" value="TNF-like"/>
    <property type="match status" value="1"/>
</dbReference>
<evidence type="ECO:0000313" key="6">
    <source>
        <dbReference type="EMBL" id="CAD5125540.1"/>
    </source>
</evidence>
<dbReference type="Gene3D" id="2.60.120.40">
    <property type="match status" value="1"/>
</dbReference>
<dbReference type="EMBL" id="CAJFCJ010000027">
    <property type="protein sequence ID" value="CAD5125540.1"/>
    <property type="molecule type" value="Genomic_DNA"/>
</dbReference>
<dbReference type="OrthoDB" id="6154955at2759"/>
<dbReference type="GO" id="GO:0005615">
    <property type="term" value="C:extracellular space"/>
    <property type="evidence" value="ECO:0007669"/>
    <property type="project" value="TreeGrafter"/>
</dbReference>
<dbReference type="InterPro" id="IPR050822">
    <property type="entry name" value="Cerebellin_Synaptic_Org"/>
</dbReference>
<dbReference type="Pfam" id="PF00024">
    <property type="entry name" value="PAN_1"/>
    <property type="match status" value="1"/>
</dbReference>
<dbReference type="Pfam" id="PF00386">
    <property type="entry name" value="C1q"/>
    <property type="match status" value="1"/>
</dbReference>
<gene>
    <name evidence="6" type="ORF">DGYR_LOCUS12895</name>
</gene>
<comment type="subcellular location">
    <subcellularLocation>
        <location evidence="1">Secreted</location>
    </subcellularLocation>
</comment>
<organism evidence="6 7">
    <name type="scientific">Dimorphilus gyrociliatus</name>
    <dbReference type="NCBI Taxonomy" id="2664684"/>
    <lineage>
        <taxon>Eukaryota</taxon>
        <taxon>Metazoa</taxon>
        <taxon>Spiralia</taxon>
        <taxon>Lophotrochozoa</taxon>
        <taxon>Annelida</taxon>
        <taxon>Polychaeta</taxon>
        <taxon>Polychaeta incertae sedis</taxon>
        <taxon>Dinophilidae</taxon>
        <taxon>Dimorphilus</taxon>
    </lineage>
</organism>
<dbReference type="SMART" id="SM00110">
    <property type="entry name" value="C1Q"/>
    <property type="match status" value="1"/>
</dbReference>
<sequence>MKRIYLNFLYLSLTLLIQFCFQARGDELQEILYEVFHNDYCYSNVMDSEHFSTGNILKCSILCSQAKQCESLSFDKNQKMCYFYPNSFGTECHSKAGKVFARPVNLFTYDDFGENSDDKPAFFVYSETSHGSMTPGSKCNFEFMDFNNKNLYKISTKEAVVKEDGMYITGLNFAFNKFANEIILRNSTSKYDIKLTSYQSGNSYSLNSITSFDYFSAESIVFPEVYYIDAKPIGTMNSRILSWLMFKYDSPEYLSATTLGDDTNAGETVHYQDVREIKGIEIEDTRKFRIKKKGVYYINLGITAEGPKFKMLCFVNDMFIVQSGILRENNSNDDTISRAFSIYLYENDIFHCKVEFGILRGFAGSSLTMLRIKVGRRYPMISAATEISSQGSPASNPVPFSKVFVNEGNFWDSSLDTYMIKVPGIYFMYMGVGATDNKNVQFKLMINNQYSGGVLKNGRSAGKFDIFSRTILLKLQKGDELYFESESPYGFRSDFHSTSFTMFYVSTI</sequence>
<comment type="caution">
    <text evidence="6">The sequence shown here is derived from an EMBL/GenBank/DDBJ whole genome shotgun (WGS) entry which is preliminary data.</text>
</comment>
<keyword evidence="2" id="KW-0964">Secreted</keyword>
<feature type="chain" id="PRO_5029713378" evidence="4">
    <location>
        <begin position="26"/>
        <end position="508"/>
    </location>
</feature>
<evidence type="ECO:0000313" key="7">
    <source>
        <dbReference type="Proteomes" id="UP000549394"/>
    </source>
</evidence>
<evidence type="ECO:0000259" key="5">
    <source>
        <dbReference type="PROSITE" id="PS50871"/>
    </source>
</evidence>
<keyword evidence="7" id="KW-1185">Reference proteome</keyword>
<evidence type="ECO:0000256" key="2">
    <source>
        <dbReference type="ARBA" id="ARBA00022525"/>
    </source>
</evidence>
<dbReference type="Proteomes" id="UP000549394">
    <property type="component" value="Unassembled WGS sequence"/>
</dbReference>
<protein>
    <submittedName>
        <fullName evidence="6">DgyrCDS13748</fullName>
    </submittedName>
</protein>
<evidence type="ECO:0000256" key="3">
    <source>
        <dbReference type="ARBA" id="ARBA00022729"/>
    </source>
</evidence>
<dbReference type="PANTHER" id="PTHR22923">
    <property type="entry name" value="CEREBELLIN-RELATED"/>
    <property type="match status" value="1"/>
</dbReference>
<proteinExistence type="predicted"/>
<evidence type="ECO:0000256" key="4">
    <source>
        <dbReference type="SAM" id="SignalP"/>
    </source>
</evidence>